<protein>
    <recommendedName>
        <fullName evidence="3">DUF2946 domain-containing protein</fullName>
    </recommendedName>
</protein>
<evidence type="ECO:0000313" key="1">
    <source>
        <dbReference type="EMBL" id="MFC5069506.1"/>
    </source>
</evidence>
<comment type="caution">
    <text evidence="1">The sequence shown here is derived from an EMBL/GenBank/DDBJ whole genome shotgun (WGS) entry which is preliminary data.</text>
</comment>
<accession>A0ABV9Z9A0</accession>
<sequence length="117" mass="12079">MAPLHLVLLRCILGWVLVLQPMALGARAAEAINSPFAMEICRGSAPGQTQIPANNRPGHDTCCLAGCTFGGGIVPIEVHASALSRPVLIEIARGVQLDAPSLRNAGLGPQSARAPPV</sequence>
<reference evidence="2" key="1">
    <citation type="journal article" date="2019" name="Int. J. Syst. Evol. Microbiol.">
        <title>The Global Catalogue of Microorganisms (GCM) 10K type strain sequencing project: providing services to taxonomists for standard genome sequencing and annotation.</title>
        <authorList>
            <consortium name="The Broad Institute Genomics Platform"/>
            <consortium name="The Broad Institute Genome Sequencing Center for Infectious Disease"/>
            <person name="Wu L."/>
            <person name="Ma J."/>
        </authorList>
    </citation>
    <scope>NUCLEOTIDE SEQUENCE [LARGE SCALE GENOMIC DNA]</scope>
    <source>
        <strain evidence="2">CGMCC 1.16444</strain>
    </source>
</reference>
<evidence type="ECO:0000313" key="2">
    <source>
        <dbReference type="Proteomes" id="UP001595796"/>
    </source>
</evidence>
<gene>
    <name evidence="1" type="ORF">ACFPFW_15925</name>
</gene>
<keyword evidence="2" id="KW-1185">Reference proteome</keyword>
<dbReference type="Proteomes" id="UP001595796">
    <property type="component" value="Unassembled WGS sequence"/>
</dbReference>
<proteinExistence type="predicted"/>
<evidence type="ECO:0008006" key="3">
    <source>
        <dbReference type="Google" id="ProtNLM"/>
    </source>
</evidence>
<name>A0ABV9Z9A0_9HYPH</name>
<dbReference type="RefSeq" id="WP_114958328.1">
    <property type="nucleotide sequence ID" value="NZ_JBHSJF010000008.1"/>
</dbReference>
<dbReference type="EMBL" id="JBHSJF010000008">
    <property type="protein sequence ID" value="MFC5069506.1"/>
    <property type="molecule type" value="Genomic_DNA"/>
</dbReference>
<organism evidence="1 2">
    <name type="scientific">Flaviflagellibacter deserti</name>
    <dbReference type="NCBI Taxonomy" id="2267266"/>
    <lineage>
        <taxon>Bacteria</taxon>
        <taxon>Pseudomonadati</taxon>
        <taxon>Pseudomonadota</taxon>
        <taxon>Alphaproteobacteria</taxon>
        <taxon>Hyphomicrobiales</taxon>
        <taxon>Flaviflagellibacter</taxon>
    </lineage>
</organism>